<dbReference type="EMBL" id="WXYQ01000007">
    <property type="protein sequence ID" value="NBG96272.1"/>
    <property type="molecule type" value="Genomic_DNA"/>
</dbReference>
<keyword evidence="3" id="KW-1185">Reference proteome</keyword>
<dbReference type="RefSeq" id="WP_160588363.1">
    <property type="nucleotide sequence ID" value="NZ_BMHN01000001.1"/>
</dbReference>
<sequence length="216" mass="23361">MQARFKQLILVAAVLPLLAACAGGRDAPIAKRLMTLHPDGKPTPAHFVLCAGHGCRERHDVHLGEGQWASVRALFARKADSAEEERVQIAQAIARLEALAGAATGTDADLGGTYSNMFLSNQLDCADETVNTTTYLRMLAADGLMTRHRVGGRLHKGNIINSLPHMTATIIEKETGTQWAVDSWFLDNGEPPEMATAAIWHTPYAEWGSTGEPPRP</sequence>
<proteinExistence type="predicted"/>
<dbReference type="GeneID" id="300655422"/>
<feature type="chain" id="PRO_5032310143" description="Lipoprotein" evidence="1">
    <location>
        <begin position="23"/>
        <end position="216"/>
    </location>
</feature>
<dbReference type="Proteomes" id="UP000470384">
    <property type="component" value="Unassembled WGS sequence"/>
</dbReference>
<dbReference type="PROSITE" id="PS51257">
    <property type="entry name" value="PROKAR_LIPOPROTEIN"/>
    <property type="match status" value="1"/>
</dbReference>
<gene>
    <name evidence="2" type="ORF">GTQ45_11060</name>
</gene>
<dbReference type="AlphaFoldDB" id="A0A845QCF7"/>
<evidence type="ECO:0008006" key="4">
    <source>
        <dbReference type="Google" id="ProtNLM"/>
    </source>
</evidence>
<dbReference type="OrthoDB" id="5471992at2"/>
<accession>A0A845QCF7</accession>
<name>A0A845QCF7_9HYPH</name>
<evidence type="ECO:0000313" key="2">
    <source>
        <dbReference type="EMBL" id="NBG96272.1"/>
    </source>
</evidence>
<keyword evidence="1" id="KW-0732">Signal</keyword>
<evidence type="ECO:0000313" key="3">
    <source>
        <dbReference type="Proteomes" id="UP000470384"/>
    </source>
</evidence>
<evidence type="ECO:0000256" key="1">
    <source>
        <dbReference type="SAM" id="SignalP"/>
    </source>
</evidence>
<comment type="caution">
    <text evidence="2">The sequence shown here is derived from an EMBL/GenBank/DDBJ whole genome shotgun (WGS) entry which is preliminary data.</text>
</comment>
<protein>
    <recommendedName>
        <fullName evidence="4">Lipoprotein</fullName>
    </recommendedName>
</protein>
<reference evidence="2 3" key="1">
    <citation type="journal article" date="2016" name="Int. J. Syst. Evol. Microbiol.">
        <title>Pyruvatibacter mobilis gen. nov., sp. nov., a marine bacterium from the culture broth of Picochlorum sp. 122.</title>
        <authorList>
            <person name="Wang G."/>
            <person name="Tang M."/>
            <person name="Wu H."/>
            <person name="Dai S."/>
            <person name="Li T."/>
            <person name="Chen C."/>
            <person name="He H."/>
            <person name="Fan J."/>
            <person name="Xiang W."/>
            <person name="Li X."/>
        </authorList>
    </citation>
    <scope>NUCLEOTIDE SEQUENCE [LARGE SCALE GENOMIC DNA]</scope>
    <source>
        <strain evidence="2 3">GYP-11</strain>
    </source>
</reference>
<feature type="signal peptide" evidence="1">
    <location>
        <begin position="1"/>
        <end position="22"/>
    </location>
</feature>
<organism evidence="2 3">
    <name type="scientific">Pyruvatibacter mobilis</name>
    <dbReference type="NCBI Taxonomy" id="1712261"/>
    <lineage>
        <taxon>Bacteria</taxon>
        <taxon>Pseudomonadati</taxon>
        <taxon>Pseudomonadota</taxon>
        <taxon>Alphaproteobacteria</taxon>
        <taxon>Hyphomicrobiales</taxon>
        <taxon>Parvibaculaceae</taxon>
        <taxon>Pyruvatibacter</taxon>
    </lineage>
</organism>